<reference evidence="2" key="1">
    <citation type="journal article" date="2005" name="Nature">
        <title>Sequencing of Aspergillus nidulans and comparative analysis with A. fumigatus and A. oryzae.</title>
        <authorList>
            <person name="Galagan J.E."/>
            <person name="Calvo S.E."/>
            <person name="Cuomo C."/>
            <person name="Ma L.J."/>
            <person name="Wortman J.R."/>
            <person name="Batzoglou S."/>
            <person name="Lee S.I."/>
            <person name="Basturkmen M."/>
            <person name="Spevak C.C."/>
            <person name="Clutterbuck J."/>
            <person name="Kapitonov V."/>
            <person name="Jurka J."/>
            <person name="Scazzocchio C."/>
            <person name="Farman M."/>
            <person name="Butler J."/>
            <person name="Purcell S."/>
            <person name="Harris S."/>
            <person name="Braus G.H."/>
            <person name="Draht O."/>
            <person name="Busch S."/>
            <person name="D'Enfert C."/>
            <person name="Bouchier C."/>
            <person name="Goldman G.H."/>
            <person name="Bell-Pedersen D."/>
            <person name="Griffiths-Jones S."/>
            <person name="Doonan J.H."/>
            <person name="Yu J."/>
            <person name="Vienken K."/>
            <person name="Pain A."/>
            <person name="Freitag M."/>
            <person name="Selker E.U."/>
            <person name="Archer D.B."/>
            <person name="Penalva M.A."/>
            <person name="Oakley B.R."/>
            <person name="Momany M."/>
            <person name="Tanaka T."/>
            <person name="Kumagai T."/>
            <person name="Asai K."/>
            <person name="Machida M."/>
            <person name="Nierman W.C."/>
            <person name="Denning D.W."/>
            <person name="Caddick M."/>
            <person name="Hynes M."/>
            <person name="Paoletti M."/>
            <person name="Fischer R."/>
            <person name="Miller B."/>
            <person name="Dyer P."/>
            <person name="Sachs M.S."/>
            <person name="Osmani S.A."/>
            <person name="Birren B.W."/>
        </authorList>
    </citation>
    <scope>NUCLEOTIDE SEQUENCE [LARGE SCALE GENOMIC DNA]</scope>
    <source>
        <strain evidence="2">FGSC A4 / ATCC 38163 / CBS 112.46 / NRRL 194 / M139</strain>
    </source>
</reference>
<gene>
    <name evidence="1" type="ORF">ANIA_08740</name>
</gene>
<proteinExistence type="predicted"/>
<dbReference type="GeneID" id="2868563"/>
<evidence type="ECO:0000313" key="1">
    <source>
        <dbReference type="EMBL" id="CBF78125.1"/>
    </source>
</evidence>
<sequence>MSLREPDLVSPACRSFVCFDSLRCLEMGFAEILGLNLVHLQPSEWSPAFLGGSRSSVLSPSPGDRMKALLGRGQTRGCARIGSASVLIANQASEVGWQLQLGLGPGLANTPGRESGNDFHPLRPSLGCRSLEKEASAAREPEIIVEWDR</sequence>
<keyword evidence="2" id="KW-1185">Reference proteome</keyword>
<dbReference type="EMBL" id="BN001303">
    <property type="protein sequence ID" value="CBF78125.1"/>
    <property type="molecule type" value="Genomic_DNA"/>
</dbReference>
<protein>
    <submittedName>
        <fullName evidence="1">Uncharacterized protein</fullName>
    </submittedName>
</protein>
<dbReference type="InParanoid" id="Q5ASJ0"/>
<dbReference type="RefSeq" id="XP_682009.1">
    <property type="nucleotide sequence ID" value="XM_676917.1"/>
</dbReference>
<dbReference type="OMA" id="PEIIVEW"/>
<organism evidence="1 2">
    <name type="scientific">Emericella nidulans (strain FGSC A4 / ATCC 38163 / CBS 112.46 / NRRL 194 / M139)</name>
    <name type="common">Aspergillus nidulans</name>
    <dbReference type="NCBI Taxonomy" id="227321"/>
    <lineage>
        <taxon>Eukaryota</taxon>
        <taxon>Fungi</taxon>
        <taxon>Dikarya</taxon>
        <taxon>Ascomycota</taxon>
        <taxon>Pezizomycotina</taxon>
        <taxon>Eurotiomycetes</taxon>
        <taxon>Eurotiomycetidae</taxon>
        <taxon>Eurotiales</taxon>
        <taxon>Aspergillaceae</taxon>
        <taxon>Aspergillus</taxon>
        <taxon>Aspergillus subgen. Nidulantes</taxon>
    </lineage>
</organism>
<reference evidence="2" key="2">
    <citation type="journal article" date="2009" name="Fungal Genet. Biol.">
        <title>The 2008 update of the Aspergillus nidulans genome annotation: a community effort.</title>
        <authorList>
            <person name="Wortman J.R."/>
            <person name="Gilsenan J.M."/>
            <person name="Joardar V."/>
            <person name="Deegan J."/>
            <person name="Clutterbuck J."/>
            <person name="Andersen M.R."/>
            <person name="Archer D."/>
            <person name="Bencina M."/>
            <person name="Braus G."/>
            <person name="Coutinho P."/>
            <person name="von Dohren H."/>
            <person name="Doonan J."/>
            <person name="Driessen A.J."/>
            <person name="Durek P."/>
            <person name="Espeso E."/>
            <person name="Fekete E."/>
            <person name="Flipphi M."/>
            <person name="Estrada C.G."/>
            <person name="Geysens S."/>
            <person name="Goldman G."/>
            <person name="de Groot P.W."/>
            <person name="Hansen K."/>
            <person name="Harris S.D."/>
            <person name="Heinekamp T."/>
            <person name="Helmstaedt K."/>
            <person name="Henrissat B."/>
            <person name="Hofmann G."/>
            <person name="Homan T."/>
            <person name="Horio T."/>
            <person name="Horiuchi H."/>
            <person name="James S."/>
            <person name="Jones M."/>
            <person name="Karaffa L."/>
            <person name="Karanyi Z."/>
            <person name="Kato M."/>
            <person name="Keller N."/>
            <person name="Kelly D.E."/>
            <person name="Kiel J.A."/>
            <person name="Kim J.M."/>
            <person name="van der Klei I.J."/>
            <person name="Klis F.M."/>
            <person name="Kovalchuk A."/>
            <person name="Krasevec N."/>
            <person name="Kubicek C.P."/>
            <person name="Liu B."/>
            <person name="Maccabe A."/>
            <person name="Meyer V."/>
            <person name="Mirabito P."/>
            <person name="Miskei M."/>
            <person name="Mos M."/>
            <person name="Mullins J."/>
            <person name="Nelson D.R."/>
            <person name="Nielsen J."/>
            <person name="Oakley B.R."/>
            <person name="Osmani S.A."/>
            <person name="Pakula T."/>
            <person name="Paszewski A."/>
            <person name="Paulsen I."/>
            <person name="Pilsyk S."/>
            <person name="Pocsi I."/>
            <person name="Punt P.J."/>
            <person name="Ram A.F."/>
            <person name="Ren Q."/>
            <person name="Robellet X."/>
            <person name="Robson G."/>
            <person name="Seiboth B."/>
            <person name="van Solingen P."/>
            <person name="Specht T."/>
            <person name="Sun J."/>
            <person name="Taheri-Talesh N."/>
            <person name="Takeshita N."/>
            <person name="Ussery D."/>
            <person name="vanKuyk P.A."/>
            <person name="Visser H."/>
            <person name="van de Vondervoort P.J."/>
            <person name="de Vries R.P."/>
            <person name="Walton J."/>
            <person name="Xiang X."/>
            <person name="Xiong Y."/>
            <person name="Zeng A.P."/>
            <person name="Brandt B.W."/>
            <person name="Cornell M.J."/>
            <person name="van den Hondel C.A."/>
            <person name="Visser J."/>
            <person name="Oliver S.G."/>
            <person name="Turner G."/>
        </authorList>
    </citation>
    <scope>GENOME REANNOTATION</scope>
    <source>
        <strain evidence="2">FGSC A4 / ATCC 38163 / CBS 112.46 / NRRL 194 / M139</strain>
    </source>
</reference>
<evidence type="ECO:0000313" key="2">
    <source>
        <dbReference type="Proteomes" id="UP000000560"/>
    </source>
</evidence>
<accession>C8VA03</accession>
<dbReference type="Proteomes" id="UP000000560">
    <property type="component" value="Chromosome III"/>
</dbReference>
<accession>Q5ASJ0</accession>
<dbReference type="HOGENOM" id="CLU_1749618_0_0_1"/>
<dbReference type="KEGG" id="ani:ANIA_08740"/>
<dbReference type="AlphaFoldDB" id="Q5ASJ0"/>
<name>Q5ASJ0_EMENI</name>